<accession>A0ABY4ZRC0</accession>
<dbReference type="EMBL" id="CP096040">
    <property type="protein sequence ID" value="USQ95205.1"/>
    <property type="molecule type" value="Genomic_DNA"/>
</dbReference>
<dbReference type="InterPro" id="IPR009057">
    <property type="entry name" value="Homeodomain-like_sf"/>
</dbReference>
<dbReference type="PANTHER" id="PTHR30055">
    <property type="entry name" value="HTH-TYPE TRANSCRIPTIONAL REGULATOR RUTR"/>
    <property type="match status" value="1"/>
</dbReference>
<dbReference type="PRINTS" id="PR00455">
    <property type="entry name" value="HTHTETR"/>
</dbReference>
<evidence type="ECO:0000256" key="2">
    <source>
        <dbReference type="ARBA" id="ARBA00023125"/>
    </source>
</evidence>
<evidence type="ECO:0000259" key="5">
    <source>
        <dbReference type="PROSITE" id="PS50977"/>
    </source>
</evidence>
<sequence>MTSPSRPSRNERRRALTRERLIASASELFGRVGVRAVRVDDIAAAAGVTKPTLYRHFQGKEDLVIACVRAEGLRARSDMAASVEAVGPAPARRALAIARHFAELFAQVPCRGLLIVDLAAEHFDPGDPVLEATRLELEALQEAMVALLSPARPAWARAAASRLALAVYGASAVCRVLAPAVCETLIDQARAIPLDREATSVAS</sequence>
<dbReference type="PANTHER" id="PTHR30055:SF234">
    <property type="entry name" value="HTH-TYPE TRANSCRIPTIONAL REGULATOR BETI"/>
    <property type="match status" value="1"/>
</dbReference>
<evidence type="ECO:0000313" key="6">
    <source>
        <dbReference type="EMBL" id="USQ95205.1"/>
    </source>
</evidence>
<dbReference type="InterPro" id="IPR050109">
    <property type="entry name" value="HTH-type_TetR-like_transc_reg"/>
</dbReference>
<evidence type="ECO:0000256" key="1">
    <source>
        <dbReference type="ARBA" id="ARBA00023015"/>
    </source>
</evidence>
<gene>
    <name evidence="6" type="ORF">MZV50_22070</name>
</gene>
<evidence type="ECO:0000313" key="7">
    <source>
        <dbReference type="Proteomes" id="UP001057520"/>
    </source>
</evidence>
<keyword evidence="3" id="KW-0804">Transcription</keyword>
<evidence type="ECO:0000256" key="3">
    <source>
        <dbReference type="ARBA" id="ARBA00023163"/>
    </source>
</evidence>
<dbReference type="InterPro" id="IPR001647">
    <property type="entry name" value="HTH_TetR"/>
</dbReference>
<feature type="DNA-binding region" description="H-T-H motif" evidence="4">
    <location>
        <begin position="38"/>
        <end position="57"/>
    </location>
</feature>
<feature type="domain" description="HTH tetR-type" evidence="5">
    <location>
        <begin position="15"/>
        <end position="75"/>
    </location>
</feature>
<keyword evidence="1" id="KW-0805">Transcription regulation</keyword>
<proteinExistence type="predicted"/>
<dbReference type="SUPFAM" id="SSF46689">
    <property type="entry name" value="Homeodomain-like"/>
    <property type="match status" value="1"/>
</dbReference>
<keyword evidence="2 4" id="KW-0238">DNA-binding</keyword>
<protein>
    <submittedName>
        <fullName evidence="6">TetR/AcrR family transcriptional regulator</fullName>
    </submittedName>
</protein>
<evidence type="ECO:0000256" key="4">
    <source>
        <dbReference type="PROSITE-ProRule" id="PRU00335"/>
    </source>
</evidence>
<keyword evidence="7" id="KW-1185">Reference proteome</keyword>
<dbReference type="PROSITE" id="PS50977">
    <property type="entry name" value="HTH_TETR_2"/>
    <property type="match status" value="1"/>
</dbReference>
<name>A0ABY4ZRC0_9CAUL</name>
<dbReference type="Gene3D" id="1.10.357.10">
    <property type="entry name" value="Tetracycline Repressor, domain 2"/>
    <property type="match status" value="1"/>
</dbReference>
<dbReference type="Proteomes" id="UP001057520">
    <property type="component" value="Chromosome"/>
</dbReference>
<dbReference type="Pfam" id="PF00440">
    <property type="entry name" value="TetR_N"/>
    <property type="match status" value="1"/>
</dbReference>
<organism evidence="6 7">
    <name type="scientific">Caulobacter segnis</name>
    <dbReference type="NCBI Taxonomy" id="88688"/>
    <lineage>
        <taxon>Bacteria</taxon>
        <taxon>Pseudomonadati</taxon>
        <taxon>Pseudomonadota</taxon>
        <taxon>Alphaproteobacteria</taxon>
        <taxon>Caulobacterales</taxon>
        <taxon>Caulobacteraceae</taxon>
        <taxon>Caulobacter</taxon>
    </lineage>
</organism>
<reference evidence="6 7" key="1">
    <citation type="submission" date="2022-04" db="EMBL/GenBank/DDBJ databases">
        <title>Genome sequence of soybean root-associated Caulobacter segnis RL271.</title>
        <authorList>
            <person name="Longley R."/>
            <person name="Bonito G."/>
            <person name="Trigodet F."/>
            <person name="Crosson S."/>
            <person name="Fiebig A."/>
        </authorList>
    </citation>
    <scope>NUCLEOTIDE SEQUENCE [LARGE SCALE GENOMIC DNA]</scope>
    <source>
        <strain evidence="6 7">RL271</strain>
    </source>
</reference>